<sequence length="586" mass="58675">MKPFEQQTYYEILEVPVTAPLEEIRAAYARLMELYSPDSIAVYALVDEGQVDGLRARMAEALEILSDEDLRAEYDKDLGLPARRLMEAVSTGGAVEEKRAEPERVGVAASTGEDQTAPLSTQGPETGTNGRAGAVREAPVEGSEDASGEREAAGQGADTASQDDASPVAVPTGQADFRASFFRGFSFAYVSSSLQDTQSLGSAVDVPAASMQPVAPAAAAPVPTPPAALGSASPEPVQPAAPVVVSTETPPVRAASVGTVSPETVQAAGPVAASPVATAPVGAVASEAVPAAPPVASTQTAVPVAPSSSAAVAPVIPAVVAAAPAQVAAAPAGGAAPEVGSTAAPVAVAPAQSPAESAGGAAADVGTPATPVTASPTQAPVASTGGAAPDAGAVAAPVVSSGLPSAPVQSAAPVATASVPDVSRAAPTVPESAAIIPVRAPTAAEPQPEPSRPASRPGRPLGDAPQIAQDTAIATAEAALAQVSQVASRAREPRPRIPDIPSDAEFNGELLRQVREARGMTLQQVADRTRITRGHLENVEADRYTALPAAVYLRGILMNLARELGLDPLRVSKSYLALASEKSGKK</sequence>
<dbReference type="SUPFAM" id="SSF46565">
    <property type="entry name" value="Chaperone J-domain"/>
    <property type="match status" value="1"/>
</dbReference>
<feature type="compositionally biased region" description="Polar residues" evidence="1">
    <location>
        <begin position="112"/>
        <end position="129"/>
    </location>
</feature>
<evidence type="ECO:0000259" key="3">
    <source>
        <dbReference type="PROSITE" id="PS50943"/>
    </source>
</evidence>
<name>A0A0H4XEV2_9BACT</name>
<evidence type="ECO:0000313" key="5">
    <source>
        <dbReference type="Proteomes" id="UP000009026"/>
    </source>
</evidence>
<dbReference type="SUPFAM" id="SSF47413">
    <property type="entry name" value="lambda repressor-like DNA-binding domains"/>
    <property type="match status" value="1"/>
</dbReference>
<dbReference type="CDD" id="cd06257">
    <property type="entry name" value="DnaJ"/>
    <property type="match status" value="1"/>
</dbReference>
<feature type="domain" description="J" evidence="2">
    <location>
        <begin position="8"/>
        <end position="78"/>
    </location>
</feature>
<dbReference type="KEGG" id="mym:A176_003599"/>
<dbReference type="GO" id="GO:0003677">
    <property type="term" value="F:DNA binding"/>
    <property type="evidence" value="ECO:0007669"/>
    <property type="project" value="InterPro"/>
</dbReference>
<dbReference type="CDD" id="cd00093">
    <property type="entry name" value="HTH_XRE"/>
    <property type="match status" value="1"/>
</dbReference>
<feature type="region of interest" description="Disordered" evidence="1">
    <location>
        <begin position="91"/>
        <end position="169"/>
    </location>
</feature>
<dbReference type="PROSITE" id="PS50943">
    <property type="entry name" value="HTH_CROC1"/>
    <property type="match status" value="1"/>
</dbReference>
<dbReference type="Gene3D" id="1.10.287.110">
    <property type="entry name" value="DnaJ domain"/>
    <property type="match status" value="1"/>
</dbReference>
<dbReference type="InterPro" id="IPR050400">
    <property type="entry name" value="Bact_Cytoskel_RodZ"/>
</dbReference>
<keyword evidence="5" id="KW-1185">Reference proteome</keyword>
<dbReference type="Proteomes" id="UP000009026">
    <property type="component" value="Chromosome"/>
</dbReference>
<proteinExistence type="predicted"/>
<dbReference type="PANTHER" id="PTHR34475:SF1">
    <property type="entry name" value="CYTOSKELETON PROTEIN RODZ"/>
    <property type="match status" value="1"/>
</dbReference>
<dbReference type="RefSeq" id="WP_002633561.1">
    <property type="nucleotide sequence ID" value="NZ_CP012109.1"/>
</dbReference>
<protein>
    <submittedName>
        <fullName evidence="4">DnaJ domain protein</fullName>
    </submittedName>
</protein>
<dbReference type="EMBL" id="CP012109">
    <property type="protein sequence ID" value="AKQ66687.1"/>
    <property type="molecule type" value="Genomic_DNA"/>
</dbReference>
<feature type="domain" description="HTH cro/C1-type" evidence="3">
    <location>
        <begin position="511"/>
        <end position="544"/>
    </location>
</feature>
<accession>A0A0H4XEV2</accession>
<dbReference type="STRING" id="1297742.A176_003599"/>
<dbReference type="PROSITE" id="PS50076">
    <property type="entry name" value="DNAJ_2"/>
    <property type="match status" value="1"/>
</dbReference>
<dbReference type="InterPro" id="IPR001623">
    <property type="entry name" value="DnaJ_domain"/>
</dbReference>
<dbReference type="InterPro" id="IPR010982">
    <property type="entry name" value="Lambda_DNA-bd_dom_sf"/>
</dbReference>
<reference evidence="4 5" key="1">
    <citation type="journal article" date="2016" name="PLoS ONE">
        <title>Complete Genome Sequence and Comparative Genomics of a Novel Myxobacterium Myxococcus hansupus.</title>
        <authorList>
            <person name="Sharma G."/>
            <person name="Narwani T."/>
            <person name="Subramanian S."/>
        </authorList>
    </citation>
    <scope>NUCLEOTIDE SEQUENCE [LARGE SCALE GENOMIC DNA]</scope>
    <source>
        <strain evidence="5">mixupus</strain>
    </source>
</reference>
<feature type="region of interest" description="Disordered" evidence="1">
    <location>
        <begin position="439"/>
        <end position="465"/>
    </location>
</feature>
<dbReference type="Gene3D" id="1.10.260.40">
    <property type="entry name" value="lambda repressor-like DNA-binding domains"/>
    <property type="match status" value="1"/>
</dbReference>
<evidence type="ECO:0000256" key="1">
    <source>
        <dbReference type="SAM" id="MobiDB-lite"/>
    </source>
</evidence>
<dbReference type="Pfam" id="PF13413">
    <property type="entry name" value="HTH_25"/>
    <property type="match status" value="1"/>
</dbReference>
<dbReference type="SMART" id="SM00530">
    <property type="entry name" value="HTH_XRE"/>
    <property type="match status" value="1"/>
</dbReference>
<dbReference type="Pfam" id="PF00226">
    <property type="entry name" value="DnaJ"/>
    <property type="match status" value="1"/>
</dbReference>
<evidence type="ECO:0000313" key="4">
    <source>
        <dbReference type="EMBL" id="AKQ66687.1"/>
    </source>
</evidence>
<dbReference type="SMART" id="SM00271">
    <property type="entry name" value="DnaJ"/>
    <property type="match status" value="1"/>
</dbReference>
<dbReference type="PATRIC" id="fig|1297742.4.peg.3633"/>
<dbReference type="eggNOG" id="COG0484">
    <property type="taxonomic scope" value="Bacteria"/>
</dbReference>
<dbReference type="eggNOG" id="COG1426">
    <property type="taxonomic scope" value="Bacteria"/>
</dbReference>
<dbReference type="InterPro" id="IPR001387">
    <property type="entry name" value="Cro/C1-type_HTH"/>
</dbReference>
<feature type="compositionally biased region" description="Basic and acidic residues" evidence="1">
    <location>
        <begin position="95"/>
        <end position="104"/>
    </location>
</feature>
<feature type="compositionally biased region" description="Polar residues" evidence="1">
    <location>
        <begin position="370"/>
        <end position="381"/>
    </location>
</feature>
<evidence type="ECO:0000259" key="2">
    <source>
        <dbReference type="PROSITE" id="PS50076"/>
    </source>
</evidence>
<organism evidence="4 5">
    <name type="scientific">Pseudomyxococcus hansupus</name>
    <dbReference type="NCBI Taxonomy" id="1297742"/>
    <lineage>
        <taxon>Bacteria</taxon>
        <taxon>Pseudomonadati</taxon>
        <taxon>Myxococcota</taxon>
        <taxon>Myxococcia</taxon>
        <taxon>Myxococcales</taxon>
        <taxon>Cystobacterineae</taxon>
        <taxon>Myxococcaceae</taxon>
        <taxon>Pseudomyxococcus</taxon>
    </lineage>
</organism>
<dbReference type="PANTHER" id="PTHR34475">
    <property type="match status" value="1"/>
</dbReference>
<dbReference type="AlphaFoldDB" id="A0A0H4XEV2"/>
<dbReference type="OrthoDB" id="9797543at2"/>
<dbReference type="InterPro" id="IPR036869">
    <property type="entry name" value="J_dom_sf"/>
</dbReference>
<feature type="region of interest" description="Disordered" evidence="1">
    <location>
        <begin position="355"/>
        <end position="386"/>
    </location>
</feature>
<gene>
    <name evidence="4" type="ORF">A176_003599</name>
</gene>